<accession>A0A168M5T7</accession>
<keyword evidence="1" id="KW-0472">Membrane</keyword>
<organism evidence="2 3">
    <name type="scientific">Paenibacillus glacialis</name>
    <dbReference type="NCBI Taxonomy" id="494026"/>
    <lineage>
        <taxon>Bacteria</taxon>
        <taxon>Bacillati</taxon>
        <taxon>Bacillota</taxon>
        <taxon>Bacilli</taxon>
        <taxon>Bacillales</taxon>
        <taxon>Paenibacillaceae</taxon>
        <taxon>Paenibacillus</taxon>
    </lineage>
</organism>
<comment type="caution">
    <text evidence="2">The sequence shown here is derived from an EMBL/GenBank/DDBJ whole genome shotgun (WGS) entry which is preliminary data.</text>
</comment>
<dbReference type="AlphaFoldDB" id="A0A168M5T7"/>
<dbReference type="OrthoDB" id="2662002at2"/>
<feature type="transmembrane region" description="Helical" evidence="1">
    <location>
        <begin position="28"/>
        <end position="47"/>
    </location>
</feature>
<gene>
    <name evidence="2" type="ORF">PGLA_06215</name>
</gene>
<dbReference type="RefSeq" id="WP_068530342.1">
    <property type="nucleotide sequence ID" value="NZ_LVJH01000007.1"/>
</dbReference>
<evidence type="ECO:0000313" key="3">
    <source>
        <dbReference type="Proteomes" id="UP000076967"/>
    </source>
</evidence>
<keyword evidence="1" id="KW-0812">Transmembrane</keyword>
<protein>
    <submittedName>
        <fullName evidence="2">Uncharacterized protein</fullName>
    </submittedName>
</protein>
<sequence>MKEDKENIDCYVKLFEDFFRGCTKGIKLLFWMLLCMLVCFQICLHIPQLRIYLSFVYRTDGIPMVERNVKDW</sequence>
<dbReference type="STRING" id="494026.PGLA_06215"/>
<keyword evidence="3" id="KW-1185">Reference proteome</keyword>
<name>A0A168M5T7_9BACL</name>
<dbReference type="Proteomes" id="UP000076967">
    <property type="component" value="Unassembled WGS sequence"/>
</dbReference>
<reference evidence="2 3" key="1">
    <citation type="submission" date="2016-03" db="EMBL/GenBank/DDBJ databases">
        <title>Draft genome sequence of Paenibacillus glacialis DSM 22343.</title>
        <authorList>
            <person name="Shin S.-K."/>
            <person name="Yi H."/>
        </authorList>
    </citation>
    <scope>NUCLEOTIDE SEQUENCE [LARGE SCALE GENOMIC DNA]</scope>
    <source>
        <strain evidence="2 3">DSM 22343</strain>
    </source>
</reference>
<keyword evidence="1" id="KW-1133">Transmembrane helix</keyword>
<evidence type="ECO:0000313" key="2">
    <source>
        <dbReference type="EMBL" id="OAB44257.1"/>
    </source>
</evidence>
<proteinExistence type="predicted"/>
<evidence type="ECO:0000256" key="1">
    <source>
        <dbReference type="SAM" id="Phobius"/>
    </source>
</evidence>
<dbReference type="EMBL" id="LVJH01000007">
    <property type="protein sequence ID" value="OAB44257.1"/>
    <property type="molecule type" value="Genomic_DNA"/>
</dbReference>